<dbReference type="CDD" id="cd00338">
    <property type="entry name" value="Ser_Recombinase"/>
    <property type="match status" value="1"/>
</dbReference>
<keyword evidence="5" id="KW-1185">Reference proteome</keyword>
<name>F1TG31_9FIRM</name>
<feature type="domain" description="Recombinase" evidence="3">
    <location>
        <begin position="163"/>
        <end position="296"/>
    </location>
</feature>
<reference evidence="4" key="1">
    <citation type="submission" date="2009-07" db="EMBL/GenBank/DDBJ databases">
        <authorList>
            <consortium name="US DOE Joint Genome Institute (JGI-PGF)"/>
            <person name="Lucas S."/>
            <person name="Copeland A."/>
            <person name="Lapidus A."/>
            <person name="Glavina del Rio T."/>
            <person name="Tice H."/>
            <person name="Bruce D."/>
            <person name="Goodwin L."/>
            <person name="Pitluck S."/>
            <person name="Larimer F."/>
            <person name="Land M.L."/>
            <person name="Mouttaki H."/>
            <person name="He Z."/>
            <person name="Zhou J."/>
            <person name="Hemme C.L."/>
        </authorList>
    </citation>
    <scope>NUCLEOTIDE SEQUENCE [LARGE SCALE GENOMIC DNA]</scope>
    <source>
        <strain evidence="4">DSM 2782</strain>
    </source>
</reference>
<evidence type="ECO:0000313" key="5">
    <source>
        <dbReference type="Proteomes" id="UP000003860"/>
    </source>
</evidence>
<dbReference type="Gene3D" id="3.90.1750.20">
    <property type="entry name" value="Putative Large Serine Recombinase, Chain B, Domain 2"/>
    <property type="match status" value="1"/>
</dbReference>
<organism evidence="4 5">
    <name type="scientific">Ruminiclostridium papyrosolvens DSM 2782</name>
    <dbReference type="NCBI Taxonomy" id="588581"/>
    <lineage>
        <taxon>Bacteria</taxon>
        <taxon>Bacillati</taxon>
        <taxon>Bacillota</taxon>
        <taxon>Clostridia</taxon>
        <taxon>Eubacteriales</taxon>
        <taxon>Oscillospiraceae</taxon>
        <taxon>Ruminiclostridium</taxon>
    </lineage>
</organism>
<evidence type="ECO:0000313" key="4">
    <source>
        <dbReference type="EMBL" id="EGD46650.1"/>
    </source>
</evidence>
<dbReference type="Pfam" id="PF07508">
    <property type="entry name" value="Recombinase"/>
    <property type="match status" value="1"/>
</dbReference>
<dbReference type="PROSITE" id="PS51737">
    <property type="entry name" value="RECOMBINASE_DNA_BIND"/>
    <property type="match status" value="1"/>
</dbReference>
<dbReference type="STRING" id="588581.Cpap_1034"/>
<dbReference type="GO" id="GO:0003677">
    <property type="term" value="F:DNA binding"/>
    <property type="evidence" value="ECO:0007669"/>
    <property type="project" value="InterPro"/>
</dbReference>
<evidence type="ECO:0000256" key="1">
    <source>
        <dbReference type="SAM" id="Coils"/>
    </source>
</evidence>
<dbReference type="RefSeq" id="WP_004621040.1">
    <property type="nucleotide sequence ID" value="NZ_ACXX02000012.1"/>
</dbReference>
<evidence type="ECO:0000259" key="2">
    <source>
        <dbReference type="PROSITE" id="PS51736"/>
    </source>
</evidence>
<evidence type="ECO:0000259" key="3">
    <source>
        <dbReference type="PROSITE" id="PS51737"/>
    </source>
</evidence>
<dbReference type="InterPro" id="IPR036162">
    <property type="entry name" value="Resolvase-like_N_sf"/>
</dbReference>
<dbReference type="eggNOG" id="COG1961">
    <property type="taxonomic scope" value="Bacteria"/>
</dbReference>
<dbReference type="Proteomes" id="UP000003860">
    <property type="component" value="Unassembled WGS sequence"/>
</dbReference>
<dbReference type="Pfam" id="PF00239">
    <property type="entry name" value="Resolvase"/>
    <property type="match status" value="1"/>
</dbReference>
<feature type="domain" description="Resolvase/invertase-type recombinase catalytic" evidence="2">
    <location>
        <begin position="2"/>
        <end position="155"/>
    </location>
</feature>
<dbReference type="Gene3D" id="3.40.50.1390">
    <property type="entry name" value="Resolvase, N-terminal catalytic domain"/>
    <property type="match status" value="1"/>
</dbReference>
<sequence>MIVDIYLRKSRSDEELEKTLGNGETLARHRKALLRYAKENGLTILNIHEELVSGEELFFRPAMLATLKDVEAGACDGVLVMDIQRLGRGDMEEQGLILKAFKKSNTKIITPKKIYDLNDEFDEEYSEFEAFMSRKEYKMINRRMQRGRINSVEEGNYIATRPPYGYDVLRIDKNTRTLTPNSQQADVVKMIFNGYVNENMGCSKIANELNQLGIKSYTGAEWEKSTITNLIKNPIYIGKLVWKKKCIRKSKESGKKRDTYTRPADEWIVCNGKHKAIIEESIYLKAQEILAQKYHVPYQLKNRIANPLAGIVICGICGSKMIQRPVANKAPRIMCPKSCGQKSNKFITVENLLLERLESYYSNMLLSAKKTSQMREPTKSLLIKKNITSLENELKTLEQQKVKAFDLLEQGIYDIDTFTERTNYISGKITQIDNSMSESERQLHDIELKLTANQDYIIKLRSVLDAYIKMDSPSDKNLLIKSVLDKVVYSKEPDAGADDFKIALYPKIQCPPFHAMAQNI</sequence>
<dbReference type="InterPro" id="IPR011109">
    <property type="entry name" value="DNA_bind_recombinase_dom"/>
</dbReference>
<dbReference type="SMART" id="SM00857">
    <property type="entry name" value="Resolvase"/>
    <property type="match status" value="1"/>
</dbReference>
<dbReference type="OrthoDB" id="65783at2"/>
<dbReference type="AlphaFoldDB" id="F1TG31"/>
<dbReference type="InterPro" id="IPR006119">
    <property type="entry name" value="Resolv_N"/>
</dbReference>
<keyword evidence="1" id="KW-0175">Coiled coil</keyword>
<dbReference type="EMBL" id="ACXX02000012">
    <property type="protein sequence ID" value="EGD46650.1"/>
    <property type="molecule type" value="Genomic_DNA"/>
</dbReference>
<gene>
    <name evidence="4" type="ORF">Cpap_1034</name>
</gene>
<dbReference type="PROSITE" id="PS51736">
    <property type="entry name" value="RECOMBINASES_3"/>
    <property type="match status" value="1"/>
</dbReference>
<dbReference type="GO" id="GO:0000150">
    <property type="term" value="F:DNA strand exchange activity"/>
    <property type="evidence" value="ECO:0007669"/>
    <property type="project" value="InterPro"/>
</dbReference>
<reference evidence="4" key="2">
    <citation type="submission" date="2011-01" db="EMBL/GenBank/DDBJ databases">
        <title>The Non-contiguous Finished genome of Clostridium papyrosolvens.</title>
        <authorList>
            <person name="Lucas S."/>
            <person name="Copeland A."/>
            <person name="Lapidus A."/>
            <person name="Cheng J.-F."/>
            <person name="Goodwin L."/>
            <person name="Pitluck S."/>
            <person name="Misra M."/>
            <person name="Chertkov O."/>
            <person name="Detter J.C."/>
            <person name="Han C."/>
            <person name="Tapia R."/>
            <person name="Land M."/>
            <person name="Hauser L."/>
            <person name="Kyrpides N."/>
            <person name="Ivanova N."/>
            <person name="Pagani I."/>
            <person name="Mouttaki H."/>
            <person name="He Z."/>
            <person name="Zhou J."/>
            <person name="Hemme C.L."/>
            <person name="Woyke T."/>
        </authorList>
    </citation>
    <scope>NUCLEOTIDE SEQUENCE [LARGE SCALE GENOMIC DNA]</scope>
    <source>
        <strain evidence="4">DSM 2782</strain>
    </source>
</reference>
<dbReference type="InterPro" id="IPR050639">
    <property type="entry name" value="SSR_resolvase"/>
</dbReference>
<dbReference type="InterPro" id="IPR038109">
    <property type="entry name" value="DNA_bind_recomb_sf"/>
</dbReference>
<protein>
    <submittedName>
        <fullName evidence="4">Recombinase</fullName>
    </submittedName>
</protein>
<accession>F1TG31</accession>
<dbReference type="SUPFAM" id="SSF53041">
    <property type="entry name" value="Resolvase-like"/>
    <property type="match status" value="1"/>
</dbReference>
<proteinExistence type="predicted"/>
<dbReference type="PANTHER" id="PTHR30461">
    <property type="entry name" value="DNA-INVERTASE FROM LAMBDOID PROPHAGE"/>
    <property type="match status" value="1"/>
</dbReference>
<dbReference type="PANTHER" id="PTHR30461:SF23">
    <property type="entry name" value="DNA RECOMBINASE-RELATED"/>
    <property type="match status" value="1"/>
</dbReference>
<feature type="coiled-coil region" evidence="1">
    <location>
        <begin position="380"/>
        <end position="407"/>
    </location>
</feature>
<comment type="caution">
    <text evidence="4">The sequence shown here is derived from an EMBL/GenBank/DDBJ whole genome shotgun (WGS) entry which is preliminary data.</text>
</comment>